<protein>
    <recommendedName>
        <fullName evidence="1">Heterokaryon incompatibility domain-containing protein</fullName>
    </recommendedName>
</protein>
<dbReference type="Proteomes" id="UP001143548">
    <property type="component" value="Unassembled WGS sequence"/>
</dbReference>
<organism evidence="2 3">
    <name type="scientific">Aspergillus brasiliensis</name>
    <dbReference type="NCBI Taxonomy" id="319629"/>
    <lineage>
        <taxon>Eukaryota</taxon>
        <taxon>Fungi</taxon>
        <taxon>Dikarya</taxon>
        <taxon>Ascomycota</taxon>
        <taxon>Pezizomycotina</taxon>
        <taxon>Eurotiomycetes</taxon>
        <taxon>Eurotiomycetidae</taxon>
        <taxon>Eurotiales</taxon>
        <taxon>Aspergillaceae</taxon>
        <taxon>Aspergillus</taxon>
        <taxon>Aspergillus subgen. Circumdati</taxon>
    </lineage>
</organism>
<dbReference type="Pfam" id="PF06985">
    <property type="entry name" value="HET"/>
    <property type="match status" value="1"/>
</dbReference>
<evidence type="ECO:0000259" key="1">
    <source>
        <dbReference type="Pfam" id="PF06985"/>
    </source>
</evidence>
<evidence type="ECO:0000313" key="3">
    <source>
        <dbReference type="Proteomes" id="UP001143548"/>
    </source>
</evidence>
<dbReference type="PANTHER" id="PTHR33112:SF10">
    <property type="entry name" value="TOL"/>
    <property type="match status" value="1"/>
</dbReference>
<proteinExistence type="predicted"/>
<reference evidence="2" key="1">
    <citation type="submission" date="2022-07" db="EMBL/GenBank/DDBJ databases">
        <title>Taxonomy of Aspergillus series Nigri: significant species reduction supported by multi-species coalescent approaches.</title>
        <authorList>
            <person name="Bian C."/>
            <person name="Kusuya Y."/>
            <person name="Sklenar F."/>
            <person name="D'hooge E."/>
            <person name="Yaguchi T."/>
            <person name="Takahashi H."/>
            <person name="Hubka V."/>
        </authorList>
    </citation>
    <scope>NUCLEOTIDE SEQUENCE</scope>
    <source>
        <strain evidence="2">CBS 733.88</strain>
    </source>
</reference>
<gene>
    <name evidence="2" type="ORF">AbraCBS73388_000061</name>
</gene>
<dbReference type="AlphaFoldDB" id="A0A9W5YJD6"/>
<comment type="caution">
    <text evidence="2">The sequence shown here is derived from an EMBL/GenBank/DDBJ whole genome shotgun (WGS) entry which is preliminary data.</text>
</comment>
<dbReference type="InterPro" id="IPR010730">
    <property type="entry name" value="HET"/>
</dbReference>
<dbReference type="PANTHER" id="PTHR33112">
    <property type="entry name" value="DOMAIN PROTEIN, PUTATIVE-RELATED"/>
    <property type="match status" value="1"/>
</dbReference>
<accession>A0A9W5YJD6</accession>
<name>A0A9W5YJD6_9EURO</name>
<feature type="domain" description="Heterokaryon incompatibility" evidence="1">
    <location>
        <begin position="213"/>
        <end position="312"/>
    </location>
</feature>
<evidence type="ECO:0000313" key="2">
    <source>
        <dbReference type="EMBL" id="GKZ16486.1"/>
    </source>
</evidence>
<sequence length="648" mass="72183">MAKLCDYCSAAAKEISSLSFASFDLDYALPPLDYQTFILDIQYRPDASELLRSAVGCALCSYILRAVEQGYSPYGQRSSESLTTANYPVIISVRAGYLQPGEFKVHSCIIRTVGSEAISILCSLYTDPGDMDNCSGQLFPSPPAIPGSSASFEWIQERINHCLANHERCKQDLTGAQLDPEPILPTRVLDLGEEGQDCSTIRLVEGAGTRAPYTALSYCWGLPDQWPLRTTRNNLQQHTHGISIESLEQTYRDAIVVTRSLGIRHLWIDALCIIQGDEQDWKNECEVMGRYYENARLVIAASGAAHPGEGCFLPGPSLDEVVLPFYSDGAVTGSFKIALLGPPSVQLGPAFAPLGERGWATQEWWLSRRIVHFLEGCLIWSCACIRHLRLNILSNGHTQDVFMFSDWMSIACNHSGRALSRPTDRLAAIQGLANEFKKTRQDEYVMGFWTGDFPTALLWKVGDDGRRHNRSEDLSIFPSWTWASVACQFEHWNFSLFGAEEESYEPMAVVSAVMNDGMRLRVAGCMASGKFAEPCGRVVSEPETLHSRLSEAPYKLSDKDGEHMGWAVFDEPQYLDTELHCLVIVKWWTGKQTPQIPFFWCLLLEKVDLAELSADVSEPDIPTFRRIGVGVILKDAITDTSNKTVDLI</sequence>
<dbReference type="EMBL" id="BROQ01000001">
    <property type="protein sequence ID" value="GKZ16486.1"/>
    <property type="molecule type" value="Genomic_DNA"/>
</dbReference>